<evidence type="ECO:0000313" key="3">
    <source>
        <dbReference type="Proteomes" id="UP000217448"/>
    </source>
</evidence>
<evidence type="ECO:0000313" key="1">
    <source>
        <dbReference type="EMBL" id="MCT4368896.1"/>
    </source>
</evidence>
<dbReference type="Proteomes" id="UP000217448">
    <property type="component" value="Unassembled WGS sequence"/>
</dbReference>
<sequence>MEREKFCTSVFAEMVKFYGLSGISGECLNLQHEFDADVPIFLICVLADRAGQGLSDPAFSDWIGSATEWRETVIRPLRSVRVTLKPKVADPAANALRERIKAVELEAEKLHIEALADGFLAGAGEGDLAPRYLRLLGLGEAEIARRMAPFLAADTS</sequence>
<evidence type="ECO:0000313" key="2">
    <source>
        <dbReference type="EMBL" id="PBD20732.1"/>
    </source>
</evidence>
<dbReference type="InterPro" id="IPR012659">
    <property type="entry name" value="CHP02444"/>
</dbReference>
<dbReference type="EMBL" id="NTHN02000001">
    <property type="protein sequence ID" value="MCT4368896.1"/>
    <property type="molecule type" value="Genomic_DNA"/>
</dbReference>
<comment type="caution">
    <text evidence="2">The sequence shown here is derived from an EMBL/GenBank/DDBJ whole genome shotgun (WGS) entry which is preliminary data.</text>
</comment>
<dbReference type="AlphaFoldDB" id="A0A2A3K042"/>
<dbReference type="EMBL" id="NTHN01000024">
    <property type="protein sequence ID" value="PBD20732.1"/>
    <property type="molecule type" value="Genomic_DNA"/>
</dbReference>
<protein>
    <submittedName>
        <fullName evidence="2">TIGR02444 family protein</fullName>
    </submittedName>
</protein>
<dbReference type="OrthoDB" id="7875767at2"/>
<keyword evidence="3" id="KW-1185">Reference proteome</keyword>
<reference evidence="2" key="1">
    <citation type="submission" date="2017-09" db="EMBL/GenBank/DDBJ databases">
        <title>Yangia sp. SAOS 153D whole genome sequencing.</title>
        <authorList>
            <person name="Verma A."/>
            <person name="Krishnamurthi S."/>
        </authorList>
    </citation>
    <scope>NUCLEOTIDE SEQUENCE [LARGE SCALE GENOMIC DNA]</scope>
    <source>
        <strain evidence="2">SAOS 153D</strain>
    </source>
</reference>
<dbReference type="NCBIfam" id="TIGR02444">
    <property type="entry name" value="TIGR02444 family protein"/>
    <property type="match status" value="1"/>
</dbReference>
<reference evidence="1" key="3">
    <citation type="submission" date="2024-05" db="EMBL/GenBank/DDBJ databases">
        <title>Yangia mangrovi SAOS 153D genome.</title>
        <authorList>
            <person name="Verma A."/>
            <person name="Pal Y."/>
            <person name="Sundharam S."/>
            <person name="Bisht B."/>
            <person name="Srinivasan K."/>
        </authorList>
    </citation>
    <scope>NUCLEOTIDE SEQUENCE</scope>
    <source>
        <strain evidence="1">SAOS 153D</strain>
    </source>
</reference>
<name>A0A2A3K042_9RHOB</name>
<dbReference type="Pfam" id="PF09523">
    <property type="entry name" value="DUF2390"/>
    <property type="match status" value="1"/>
</dbReference>
<proteinExistence type="predicted"/>
<organism evidence="2">
    <name type="scientific">Alloyangia mangrovi</name>
    <dbReference type="NCBI Taxonomy" id="1779329"/>
    <lineage>
        <taxon>Bacteria</taxon>
        <taxon>Pseudomonadati</taxon>
        <taxon>Pseudomonadota</taxon>
        <taxon>Alphaproteobacteria</taxon>
        <taxon>Rhodobacterales</taxon>
        <taxon>Roseobacteraceae</taxon>
        <taxon>Alloyangia</taxon>
    </lineage>
</organism>
<gene>
    <name evidence="1" type="ORF">CLG85_000465</name>
    <name evidence="2" type="ORF">CLG85_02370</name>
</gene>
<dbReference type="RefSeq" id="WP_095880804.1">
    <property type="nucleotide sequence ID" value="NZ_NTHN02000001.1"/>
</dbReference>
<accession>A0A2A3K042</accession>
<reference evidence="3" key="2">
    <citation type="submission" date="2023-07" db="EMBL/GenBank/DDBJ databases">
        <title>Yangia mangrovi SAOS 153D genome.</title>
        <authorList>
            <person name="Verma A."/>
            <person name="Pal Y."/>
            <person name="Sundharam S."/>
            <person name="Bisht B."/>
            <person name="Srinivasan K."/>
        </authorList>
    </citation>
    <scope>NUCLEOTIDE SEQUENCE [LARGE SCALE GENOMIC DNA]</scope>
    <source>
        <strain evidence="3">SAOS 153D</strain>
    </source>
</reference>